<evidence type="ECO:0000313" key="3">
    <source>
        <dbReference type="Proteomes" id="UP000030655"/>
    </source>
</evidence>
<dbReference type="InterPro" id="IPR036511">
    <property type="entry name" value="TGT-like_sf"/>
</dbReference>
<protein>
    <recommendedName>
        <fullName evidence="1">tRNA-guanine(15) transglycosylase-like domain-containing protein</fullName>
    </recommendedName>
</protein>
<name>A0A059F2W2_9MICR</name>
<feature type="domain" description="tRNA-guanine(15) transglycosylase-like" evidence="1">
    <location>
        <begin position="142"/>
        <end position="203"/>
    </location>
</feature>
<sequence length="203" mass="24123">MDYLISTEQCCVPYILKIETNQPILVYLDDIFEHYQKNTTPINTLMNINNKIIITFKNKKKPSRKNKTRTLFTPHGNRLITETEYSSLIKVISPFYHEDFNTFVIKNDNESFEYFAPKDFYEAISFLKENKLIDTSFLYDLTKNGKLIINKDIVSVNDEYTCECCCKSEYLRHLYKLNEINAYITLQRHNLLAWDNIVKEIKK</sequence>
<dbReference type="Proteomes" id="UP000030655">
    <property type="component" value="Unassembled WGS sequence"/>
</dbReference>
<evidence type="ECO:0000313" key="2">
    <source>
        <dbReference type="EMBL" id="KCZ81525.1"/>
    </source>
</evidence>
<dbReference type="GO" id="GO:0006400">
    <property type="term" value="P:tRNA modification"/>
    <property type="evidence" value="ECO:0007669"/>
    <property type="project" value="InterPro"/>
</dbReference>
<dbReference type="InterPro" id="IPR002616">
    <property type="entry name" value="tRNA_ribo_trans-like"/>
</dbReference>
<dbReference type="Pfam" id="PF01702">
    <property type="entry name" value="TGT"/>
    <property type="match status" value="1"/>
</dbReference>
<dbReference type="SUPFAM" id="SSF51713">
    <property type="entry name" value="tRNA-guanine transglycosylase"/>
    <property type="match status" value="1"/>
</dbReference>
<dbReference type="EMBL" id="KK365141">
    <property type="protein sequence ID" value="KCZ81525.1"/>
    <property type="molecule type" value="Genomic_DNA"/>
</dbReference>
<accession>A0A059F2W2</accession>
<reference evidence="2 3" key="2">
    <citation type="submission" date="2014-03" db="EMBL/GenBank/DDBJ databases">
        <title>The Genome Sequence of Anncaliia algerae insect isolate PRA339.</title>
        <authorList>
            <consortium name="The Broad Institute Genome Sequencing Platform"/>
            <consortium name="The Broad Institute Genome Sequencing Center for Infectious Disease"/>
            <person name="Cuomo C."/>
            <person name="Becnel J."/>
            <person name="Sanscrainte N."/>
            <person name="Walker B."/>
            <person name="Young S.K."/>
            <person name="Zeng Q."/>
            <person name="Gargeya S."/>
            <person name="Fitzgerald M."/>
            <person name="Haas B."/>
            <person name="Abouelleil A."/>
            <person name="Alvarado L."/>
            <person name="Arachchi H.M."/>
            <person name="Berlin A.M."/>
            <person name="Chapman S.B."/>
            <person name="Dewar J."/>
            <person name="Goldberg J."/>
            <person name="Griggs A."/>
            <person name="Gujja S."/>
            <person name="Hansen M."/>
            <person name="Howarth C."/>
            <person name="Imamovic A."/>
            <person name="Larimer J."/>
            <person name="McCowan C."/>
            <person name="Murphy C."/>
            <person name="Neiman D."/>
            <person name="Pearson M."/>
            <person name="Priest M."/>
            <person name="Roberts A."/>
            <person name="Saif S."/>
            <person name="Shea T."/>
            <person name="Sisk P."/>
            <person name="Sykes S."/>
            <person name="Wortman J."/>
            <person name="Nusbaum C."/>
            <person name="Birren B."/>
        </authorList>
    </citation>
    <scope>NUCLEOTIDE SEQUENCE [LARGE SCALE GENOMIC DNA]</scope>
    <source>
        <strain evidence="2 3">PRA339</strain>
    </source>
</reference>
<evidence type="ECO:0000259" key="1">
    <source>
        <dbReference type="Pfam" id="PF01702"/>
    </source>
</evidence>
<gene>
    <name evidence="2" type="ORF">H312_01103</name>
</gene>
<reference evidence="3" key="1">
    <citation type="submission" date="2013-02" db="EMBL/GenBank/DDBJ databases">
        <authorList>
            <consortium name="The Broad Institute Genome Sequencing Platform"/>
            <person name="Cuomo C."/>
            <person name="Becnel J."/>
            <person name="Sanscrainte N."/>
            <person name="Walker B."/>
            <person name="Young S.K."/>
            <person name="Zeng Q."/>
            <person name="Gargeya S."/>
            <person name="Fitzgerald M."/>
            <person name="Haas B."/>
            <person name="Abouelleil A."/>
            <person name="Alvarado L."/>
            <person name="Arachchi H.M."/>
            <person name="Berlin A.M."/>
            <person name="Chapman S.B."/>
            <person name="Dewar J."/>
            <person name="Goldberg J."/>
            <person name="Griggs A."/>
            <person name="Gujja S."/>
            <person name="Hansen M."/>
            <person name="Howarth C."/>
            <person name="Imamovic A."/>
            <person name="Larimer J."/>
            <person name="McCowan C."/>
            <person name="Murphy C."/>
            <person name="Neiman D."/>
            <person name="Pearson M."/>
            <person name="Priest M."/>
            <person name="Roberts A."/>
            <person name="Saif S."/>
            <person name="Shea T."/>
            <person name="Sisk P."/>
            <person name="Sykes S."/>
            <person name="Wortman J."/>
            <person name="Nusbaum C."/>
            <person name="Birren B."/>
        </authorList>
    </citation>
    <scope>NUCLEOTIDE SEQUENCE [LARGE SCALE GENOMIC DNA]</scope>
    <source>
        <strain evidence="3">PRA339</strain>
    </source>
</reference>
<dbReference type="HOGENOM" id="CLU_1348628_0_0_1"/>
<dbReference type="VEuPathDB" id="MicrosporidiaDB:H312_01103"/>
<organism evidence="2 3">
    <name type="scientific">Anncaliia algerae PRA339</name>
    <dbReference type="NCBI Taxonomy" id="1288291"/>
    <lineage>
        <taxon>Eukaryota</taxon>
        <taxon>Fungi</taxon>
        <taxon>Fungi incertae sedis</taxon>
        <taxon>Microsporidia</taxon>
        <taxon>Tubulinosematoidea</taxon>
        <taxon>Tubulinosematidae</taxon>
        <taxon>Anncaliia</taxon>
    </lineage>
</organism>
<keyword evidence="3" id="KW-1185">Reference proteome</keyword>
<dbReference type="Gene3D" id="3.20.20.105">
    <property type="entry name" value="Queuine tRNA-ribosyltransferase-like"/>
    <property type="match status" value="1"/>
</dbReference>
<proteinExistence type="predicted"/>
<dbReference type="AlphaFoldDB" id="A0A059F2W2"/>
<dbReference type="OrthoDB" id="2189168at2759"/>